<evidence type="ECO:0000256" key="2">
    <source>
        <dbReference type="ARBA" id="ARBA00022692"/>
    </source>
</evidence>
<dbReference type="RefSeq" id="XP_035908485.1">
    <property type="nucleotide sequence ID" value="XM_036052592.1"/>
</dbReference>
<feature type="transmembrane region" description="Helical" evidence="6">
    <location>
        <begin position="276"/>
        <end position="296"/>
    </location>
</feature>
<comment type="subcellular location">
    <subcellularLocation>
        <location evidence="1">Membrane</location>
        <topology evidence="1">Multi-pass membrane protein</topology>
    </subcellularLocation>
</comment>
<evidence type="ECO:0000256" key="6">
    <source>
        <dbReference type="SAM" id="Phobius"/>
    </source>
</evidence>
<reference evidence="8" key="1">
    <citation type="journal article" date="2014" name="Genome Biol.">
        <title>Genome analysis of a major urban malaria vector mosquito, Anopheles stephensi.</title>
        <authorList>
            <person name="Jiang X."/>
            <person name="Peery A."/>
            <person name="Hall A.B."/>
            <person name="Sharma A."/>
            <person name="Chen X.G."/>
            <person name="Waterhouse R.M."/>
            <person name="Komissarov A."/>
            <person name="Riehle M.M."/>
            <person name="Shouche Y."/>
            <person name="Sharakhova M.V."/>
            <person name="Lawson D."/>
            <person name="Pakpour N."/>
            <person name="Arensburger P."/>
            <person name="Davidson V.L."/>
            <person name="Eiglmeier K."/>
            <person name="Emrich S."/>
            <person name="George P."/>
            <person name="Kennedy R.C."/>
            <person name="Mane S.P."/>
            <person name="Maslen G."/>
            <person name="Oringanje C."/>
            <person name="Qi Y."/>
            <person name="Settlage R."/>
            <person name="Tojo M."/>
            <person name="Tubio J.M."/>
            <person name="Unger M.F."/>
            <person name="Wang B."/>
            <person name="Vernick K.D."/>
            <person name="Ribeiro J.M."/>
            <person name="James A.A."/>
            <person name="Michel K."/>
            <person name="Riehle M.A."/>
            <person name="Luckhart S."/>
            <person name="Sharakhov I.V."/>
            <person name="Tu Z."/>
        </authorList>
    </citation>
    <scope>NUCLEOTIDE SEQUENCE [LARGE SCALE GENOMIC DNA]</scope>
    <source>
        <strain evidence="8">Indian</strain>
    </source>
</reference>
<evidence type="ECO:0000313" key="8">
    <source>
        <dbReference type="Proteomes" id="UP000076408"/>
    </source>
</evidence>
<evidence type="ECO:0000313" key="7">
    <source>
        <dbReference type="EnsemblMetazoa" id="ASTEI07302-PA"/>
    </source>
</evidence>
<protein>
    <submittedName>
        <fullName evidence="7">Uncharacterized protein</fullName>
    </submittedName>
</protein>
<feature type="compositionally biased region" description="Low complexity" evidence="5">
    <location>
        <begin position="315"/>
        <end position="326"/>
    </location>
</feature>
<dbReference type="KEGG" id="aste:118510591"/>
<keyword evidence="4 6" id="KW-0472">Membrane</keyword>
<name>A0A182YFR6_ANOST</name>
<feature type="region of interest" description="Disordered" evidence="5">
    <location>
        <begin position="302"/>
        <end position="326"/>
    </location>
</feature>
<dbReference type="OrthoDB" id="430821at2759"/>
<evidence type="ECO:0000256" key="1">
    <source>
        <dbReference type="ARBA" id="ARBA00004141"/>
    </source>
</evidence>
<dbReference type="PANTHER" id="PTHR21706">
    <property type="entry name" value="TRANSMEMBRANE PROTEIN 65"/>
    <property type="match status" value="1"/>
</dbReference>
<proteinExistence type="predicted"/>
<dbReference type="GO" id="GO:0016020">
    <property type="term" value="C:membrane"/>
    <property type="evidence" value="ECO:0007669"/>
    <property type="project" value="UniProtKB-SubCell"/>
</dbReference>
<organism evidence="7 8">
    <name type="scientific">Anopheles stephensi</name>
    <name type="common">Indo-Pakistan malaria mosquito</name>
    <dbReference type="NCBI Taxonomy" id="30069"/>
    <lineage>
        <taxon>Eukaryota</taxon>
        <taxon>Metazoa</taxon>
        <taxon>Ecdysozoa</taxon>
        <taxon>Arthropoda</taxon>
        <taxon>Hexapoda</taxon>
        <taxon>Insecta</taxon>
        <taxon>Pterygota</taxon>
        <taxon>Neoptera</taxon>
        <taxon>Endopterygota</taxon>
        <taxon>Diptera</taxon>
        <taxon>Nematocera</taxon>
        <taxon>Culicoidea</taxon>
        <taxon>Culicidae</taxon>
        <taxon>Anophelinae</taxon>
        <taxon>Anopheles</taxon>
    </lineage>
</organism>
<dbReference type="VEuPathDB" id="VectorBase:ASTE008744"/>
<keyword evidence="8" id="KW-1185">Reference proteome</keyword>
<evidence type="ECO:0000256" key="5">
    <source>
        <dbReference type="SAM" id="MobiDB-lite"/>
    </source>
</evidence>
<evidence type="ECO:0000256" key="4">
    <source>
        <dbReference type="ARBA" id="ARBA00023136"/>
    </source>
</evidence>
<keyword evidence="3 6" id="KW-1133">Transmembrane helix</keyword>
<dbReference type="InterPro" id="IPR019537">
    <property type="entry name" value="TMEM65"/>
</dbReference>
<accession>A0A182YFR6</accession>
<dbReference type="STRING" id="30069.A0A182YFR6"/>
<evidence type="ECO:0000256" key="3">
    <source>
        <dbReference type="ARBA" id="ARBA00022989"/>
    </source>
</evidence>
<dbReference type="Proteomes" id="UP000076408">
    <property type="component" value="Unassembled WGS sequence"/>
</dbReference>
<dbReference type="AlphaFoldDB" id="A0A182YFR6"/>
<sequence length="326" mass="35564">MCANVSCLVRVASMMSQCAKCATPRMPRISHRIGGGWEACTSPYSTVAQHRPQLARSGGRNGYNRATATVSFFAERDGCSVRSYTQAASTLTREQLHDLVYRLNEDERELLMNTLKQFESNKVKAKFEGQLAATVWRSRFGRPAKLKPALGDVDPTGSYCAVPEDWLQKKFAETVPVPATSDLMKLGLVNALPFIGFGFLDNFTMIIAGDYIEHTLGLFMCISTMAAAALGNTISDVIGIGSAFYVEKLAEMSGVKPPKLSPIQLEMKTSRRAANLGRVLGITIGCLLGMCPLLFMKEDKDKEKEKGKDKDKEAAASTVVDTVAVE</sequence>
<feature type="compositionally biased region" description="Basic and acidic residues" evidence="5">
    <location>
        <begin position="302"/>
        <end position="314"/>
    </location>
</feature>
<dbReference type="Pfam" id="PF10507">
    <property type="entry name" value="TMEM65"/>
    <property type="match status" value="1"/>
</dbReference>
<dbReference type="OMA" id="LAAFRWC"/>
<keyword evidence="2 6" id="KW-0812">Transmembrane</keyword>
<dbReference type="GO" id="GO:0005739">
    <property type="term" value="C:mitochondrion"/>
    <property type="evidence" value="ECO:0007669"/>
    <property type="project" value="TreeGrafter"/>
</dbReference>
<dbReference type="VEuPathDB" id="VectorBase:ASTEI20_046000"/>
<dbReference type="EnsemblMetazoa" id="ASTEI07302-RA">
    <property type="protein sequence ID" value="ASTEI07302-PA"/>
    <property type="gene ID" value="ASTEI07302"/>
</dbReference>
<dbReference type="VEuPathDB" id="VectorBase:ASTEI07302"/>
<dbReference type="GeneID" id="118510591"/>
<dbReference type="PANTHER" id="PTHR21706:SF15">
    <property type="entry name" value="TRANSMEMBRANE PROTEIN 65"/>
    <property type="match status" value="1"/>
</dbReference>
<reference evidence="7" key="2">
    <citation type="submission" date="2020-05" db="UniProtKB">
        <authorList>
            <consortium name="EnsemblMetazoa"/>
        </authorList>
    </citation>
    <scope>IDENTIFICATION</scope>
    <source>
        <strain evidence="7">Indian</strain>
    </source>
</reference>